<dbReference type="PRINTS" id="PR00184">
    <property type="entry name" value="NEISSPPORIN"/>
</dbReference>
<dbReference type="CDD" id="cd00342">
    <property type="entry name" value="gram_neg_porins"/>
    <property type="match status" value="1"/>
</dbReference>
<dbReference type="PANTHER" id="PTHR34501:SF9">
    <property type="entry name" value="MAJOR OUTER MEMBRANE PROTEIN P.IA"/>
    <property type="match status" value="1"/>
</dbReference>
<feature type="chain" id="PRO_5007619420" evidence="11">
    <location>
        <begin position="20"/>
        <end position="390"/>
    </location>
</feature>
<keyword evidence="9" id="KW-0472">Membrane</keyword>
<dbReference type="OrthoDB" id="8982743at2"/>
<keyword evidence="14" id="KW-1185">Reference proteome</keyword>
<keyword evidence="3" id="KW-0813">Transport</keyword>
<feature type="signal peptide" evidence="11">
    <location>
        <begin position="1"/>
        <end position="19"/>
    </location>
</feature>
<feature type="domain" description="Porin" evidence="12">
    <location>
        <begin position="9"/>
        <end position="349"/>
    </location>
</feature>
<comment type="caution">
    <text evidence="13">The sequence shown here is derived from an EMBL/GenBank/DDBJ whole genome shotgun (WGS) entry which is preliminary data.</text>
</comment>
<dbReference type="GO" id="GO:0046930">
    <property type="term" value="C:pore complex"/>
    <property type="evidence" value="ECO:0007669"/>
    <property type="project" value="UniProtKB-KW"/>
</dbReference>
<dbReference type="SUPFAM" id="SSF56935">
    <property type="entry name" value="Porins"/>
    <property type="match status" value="1"/>
</dbReference>
<evidence type="ECO:0000256" key="1">
    <source>
        <dbReference type="ARBA" id="ARBA00004571"/>
    </source>
</evidence>
<accession>A0A157ZKK1</accession>
<evidence type="ECO:0000256" key="4">
    <source>
        <dbReference type="ARBA" id="ARBA00022452"/>
    </source>
</evidence>
<dbReference type="AlphaFoldDB" id="A0A157ZKK1"/>
<dbReference type="InterPro" id="IPR050298">
    <property type="entry name" value="Gram-neg_bact_OMP"/>
</dbReference>
<dbReference type="GO" id="GO:0009279">
    <property type="term" value="C:cell outer membrane"/>
    <property type="evidence" value="ECO:0007669"/>
    <property type="project" value="UniProtKB-SubCell"/>
</dbReference>
<dbReference type="GO" id="GO:0006811">
    <property type="term" value="P:monoatomic ion transport"/>
    <property type="evidence" value="ECO:0007669"/>
    <property type="project" value="UniProtKB-KW"/>
</dbReference>
<comment type="subcellular location">
    <subcellularLocation>
        <location evidence="1">Cell outer membrane</location>
        <topology evidence="1">Multi-pass membrane protein</topology>
    </subcellularLocation>
</comment>
<keyword evidence="10" id="KW-0998">Cell outer membrane</keyword>
<dbReference type="Gene3D" id="2.40.160.10">
    <property type="entry name" value="Porin"/>
    <property type="match status" value="1"/>
</dbReference>
<evidence type="ECO:0000259" key="12">
    <source>
        <dbReference type="Pfam" id="PF13609"/>
    </source>
</evidence>
<keyword evidence="8" id="KW-0626">Porin</keyword>
<keyword evidence="6 11" id="KW-0732">Signal</keyword>
<dbReference type="InterPro" id="IPR033900">
    <property type="entry name" value="Gram_neg_porin_domain"/>
</dbReference>
<evidence type="ECO:0000256" key="8">
    <source>
        <dbReference type="ARBA" id="ARBA00023114"/>
    </source>
</evidence>
<evidence type="ECO:0000256" key="9">
    <source>
        <dbReference type="ARBA" id="ARBA00023136"/>
    </source>
</evidence>
<evidence type="ECO:0000256" key="7">
    <source>
        <dbReference type="ARBA" id="ARBA00023065"/>
    </source>
</evidence>
<evidence type="ECO:0000256" key="10">
    <source>
        <dbReference type="ARBA" id="ARBA00023237"/>
    </source>
</evidence>
<sequence>MKRTIMLAWASLAATPAFAQSSVTLYGIVDDGIVYVNHSAPRATAQGQKVFQMGSANESRWGLTGREDLGGGLRAIFTLENGFNINNGTMGSGGRLFGRQAYVGLDSTRFGQLTLGRQYDFGVLYVGPMASSKQWAGGYGAHVGDSDNFYNSFRLNNSVKYAMPAWHGLEAGAGYAFSNQASDGAGGGFANNRAYTFGARYGAGPFAVAASYLQLNHPVAGNTGGSNTGGAVAGDYSNIRNIFYGNVARQRVAAGGATYAFGPASAGFVYSWVGFDYNDSTASHLSNYEINAKYNITSALLVGAAFIYTDGHMGGGQSRGSFATGDDTNWKQVNLGLDYALSKRTELYTIAVWQRAGGDARQAAIFNSGGLSGSSSRDQILVAAGLRAKF</sequence>
<evidence type="ECO:0000256" key="5">
    <source>
        <dbReference type="ARBA" id="ARBA00022692"/>
    </source>
</evidence>
<evidence type="ECO:0000313" key="13">
    <source>
        <dbReference type="EMBL" id="SAK46043.1"/>
    </source>
</evidence>
<dbReference type="RefSeq" id="WP_061166328.1">
    <property type="nucleotide sequence ID" value="NZ_FCOA02000002.1"/>
</dbReference>
<dbReference type="STRING" id="1777140.AWB79_01070"/>
<evidence type="ECO:0000256" key="2">
    <source>
        <dbReference type="ARBA" id="ARBA00011233"/>
    </source>
</evidence>
<evidence type="ECO:0000256" key="6">
    <source>
        <dbReference type="ARBA" id="ARBA00022729"/>
    </source>
</evidence>
<comment type="subunit">
    <text evidence="2">Homotrimer.</text>
</comment>
<protein>
    <submittedName>
        <fullName evidence="13">Porin</fullName>
    </submittedName>
</protein>
<gene>
    <name evidence="13" type="ORF">AWB79_01070</name>
</gene>
<reference evidence="13" key="1">
    <citation type="submission" date="2016-01" db="EMBL/GenBank/DDBJ databases">
        <authorList>
            <person name="Peeters C."/>
        </authorList>
    </citation>
    <scope>NUCLEOTIDE SEQUENCE</scope>
    <source>
        <strain evidence="13">LMG 29322</strain>
    </source>
</reference>
<dbReference type="Proteomes" id="UP000054851">
    <property type="component" value="Unassembled WGS sequence"/>
</dbReference>
<keyword evidence="7" id="KW-0406">Ion transport</keyword>
<name>A0A157ZKK1_9BURK</name>
<organism evidence="13 14">
    <name type="scientific">Caballeronia hypogeia</name>
    <dbReference type="NCBI Taxonomy" id="1777140"/>
    <lineage>
        <taxon>Bacteria</taxon>
        <taxon>Pseudomonadati</taxon>
        <taxon>Pseudomonadota</taxon>
        <taxon>Betaproteobacteria</taxon>
        <taxon>Burkholderiales</taxon>
        <taxon>Burkholderiaceae</taxon>
        <taxon>Caballeronia</taxon>
    </lineage>
</organism>
<evidence type="ECO:0000256" key="3">
    <source>
        <dbReference type="ARBA" id="ARBA00022448"/>
    </source>
</evidence>
<keyword evidence="5" id="KW-0812">Transmembrane</keyword>
<dbReference type="InterPro" id="IPR002299">
    <property type="entry name" value="Porin_Neis"/>
</dbReference>
<dbReference type="Pfam" id="PF13609">
    <property type="entry name" value="Porin_4"/>
    <property type="match status" value="1"/>
</dbReference>
<evidence type="ECO:0000313" key="14">
    <source>
        <dbReference type="Proteomes" id="UP000054851"/>
    </source>
</evidence>
<evidence type="ECO:0000256" key="11">
    <source>
        <dbReference type="SAM" id="SignalP"/>
    </source>
</evidence>
<dbReference type="InterPro" id="IPR023614">
    <property type="entry name" value="Porin_dom_sf"/>
</dbReference>
<dbReference type="GO" id="GO:0015288">
    <property type="term" value="F:porin activity"/>
    <property type="evidence" value="ECO:0007669"/>
    <property type="project" value="UniProtKB-KW"/>
</dbReference>
<dbReference type="PANTHER" id="PTHR34501">
    <property type="entry name" value="PROTEIN YDDL-RELATED"/>
    <property type="match status" value="1"/>
</dbReference>
<dbReference type="EMBL" id="FCOA02000002">
    <property type="protein sequence ID" value="SAK46043.1"/>
    <property type="molecule type" value="Genomic_DNA"/>
</dbReference>
<proteinExistence type="predicted"/>
<keyword evidence="4" id="KW-1134">Transmembrane beta strand</keyword>